<dbReference type="PANTHER" id="PTHR21576:SF22">
    <property type="entry name" value="F25A4.25 PROTEIN"/>
    <property type="match status" value="1"/>
</dbReference>
<comment type="subcellular location">
    <subcellularLocation>
        <location evidence="1">Membrane</location>
        <topology evidence="1">Multi-pass membrane protein</topology>
    </subcellularLocation>
</comment>
<evidence type="ECO:0000256" key="2">
    <source>
        <dbReference type="ARBA" id="ARBA00022692"/>
    </source>
</evidence>
<name>A0ABD3BL21_9LAMI</name>
<evidence type="ECO:0000256" key="5">
    <source>
        <dbReference type="ARBA" id="ARBA00044504"/>
    </source>
</evidence>
<dbReference type="Pfam" id="PF06813">
    <property type="entry name" value="Nodulin-like"/>
    <property type="match status" value="1"/>
</dbReference>
<organism evidence="9 10">
    <name type="scientific">Castilleja foliolosa</name>
    <dbReference type="NCBI Taxonomy" id="1961234"/>
    <lineage>
        <taxon>Eukaryota</taxon>
        <taxon>Viridiplantae</taxon>
        <taxon>Streptophyta</taxon>
        <taxon>Embryophyta</taxon>
        <taxon>Tracheophyta</taxon>
        <taxon>Spermatophyta</taxon>
        <taxon>Magnoliopsida</taxon>
        <taxon>eudicotyledons</taxon>
        <taxon>Gunneridae</taxon>
        <taxon>Pentapetalae</taxon>
        <taxon>asterids</taxon>
        <taxon>lamiids</taxon>
        <taxon>Lamiales</taxon>
        <taxon>Orobanchaceae</taxon>
        <taxon>Pedicularideae</taxon>
        <taxon>Castillejinae</taxon>
        <taxon>Castilleja</taxon>
    </lineage>
</organism>
<dbReference type="Pfam" id="PF23262">
    <property type="entry name" value="NFD4_C"/>
    <property type="match status" value="1"/>
</dbReference>
<feature type="transmembrane region" description="Helical" evidence="6">
    <location>
        <begin position="144"/>
        <end position="166"/>
    </location>
</feature>
<comment type="similarity">
    <text evidence="5">Belongs to the major facilitator superfamily. Phosphate:H(+) symporter (TC 2.A.1.9) family.</text>
</comment>
<dbReference type="Gene3D" id="1.20.1250.20">
    <property type="entry name" value="MFS general substrate transporter like domains"/>
    <property type="match status" value="1"/>
</dbReference>
<evidence type="ECO:0000256" key="4">
    <source>
        <dbReference type="ARBA" id="ARBA00023136"/>
    </source>
</evidence>
<sequence length="523" mass="56907">MEASKWIAAVASIWIQCSCGGSYAFGIYSPILKSSQGYDQSTLDTVSVFKDIGANAGVLSGLLYSAVIRLNAPPSSSRVGPWVVHAAGAVQCFVGYFFLWLAVTGSIPRPHVAVMCLFMFLAAHAQTFFNTANVVTAVQNFPDYSGTIVGIMKGFLGLSGAILIQVYQTLFSGKPSTFLLMLALLPTLVSLVLMFSVRVHETQSTNNEMTYLNGFSLISILVATYLMFLIILDNIFPLSKWARTLTLAVLLLLLVSPINVTIKARKSDHLSRPSSSTLKNPLVDEAETRKPPHSYVVDNAKADVGQELSIVQAVRTLSFWLLFVAMICGMGSGLATINNMSQIGESLGYTPRERSTLVSLWSIWNFFGRFGAGYVSDIFLHKRGLARPLFMALTLAAMTAGHIIIGSGFPGNLYVGSILVGVCYGSQWSLMPTITREIFGVLHMGTIFNTIAISSPLGSYLLSVRLIGYMYDKEGSGDSCTGTHCFMLSFFILACVSFFGFLVALCLLVNTRNVYAKIVQRRI</sequence>
<comment type="caution">
    <text evidence="9">The sequence shown here is derived from an EMBL/GenBank/DDBJ whole genome shotgun (WGS) entry which is preliminary data.</text>
</comment>
<feature type="transmembrane region" description="Helical" evidence="6">
    <location>
        <begin position="112"/>
        <end position="132"/>
    </location>
</feature>
<feature type="transmembrane region" description="Helical" evidence="6">
    <location>
        <begin position="6"/>
        <end position="31"/>
    </location>
</feature>
<proteinExistence type="inferred from homology"/>
<feature type="transmembrane region" description="Helical" evidence="6">
    <location>
        <begin position="211"/>
        <end position="232"/>
    </location>
</feature>
<keyword evidence="4 6" id="KW-0472">Membrane</keyword>
<evidence type="ECO:0008006" key="11">
    <source>
        <dbReference type="Google" id="ProtNLM"/>
    </source>
</evidence>
<dbReference type="PANTHER" id="PTHR21576">
    <property type="entry name" value="UNCHARACTERIZED NODULIN-LIKE PROTEIN"/>
    <property type="match status" value="1"/>
</dbReference>
<evidence type="ECO:0000313" key="10">
    <source>
        <dbReference type="Proteomes" id="UP001632038"/>
    </source>
</evidence>
<reference evidence="10" key="1">
    <citation type="journal article" date="2024" name="IScience">
        <title>Strigolactones Initiate the Formation of Haustorium-like Structures in Castilleja.</title>
        <authorList>
            <person name="Buerger M."/>
            <person name="Peterson D."/>
            <person name="Chory J."/>
        </authorList>
    </citation>
    <scope>NUCLEOTIDE SEQUENCE [LARGE SCALE GENOMIC DNA]</scope>
</reference>
<feature type="transmembrane region" description="Helical" evidence="6">
    <location>
        <begin position="244"/>
        <end position="262"/>
    </location>
</feature>
<dbReference type="GO" id="GO:0016020">
    <property type="term" value="C:membrane"/>
    <property type="evidence" value="ECO:0007669"/>
    <property type="project" value="UniProtKB-SubCell"/>
</dbReference>
<keyword evidence="10" id="KW-1185">Reference proteome</keyword>
<feature type="transmembrane region" description="Helical" evidence="6">
    <location>
        <begin position="178"/>
        <end position="199"/>
    </location>
</feature>
<dbReference type="Proteomes" id="UP001632038">
    <property type="component" value="Unassembled WGS sequence"/>
</dbReference>
<dbReference type="CDD" id="cd17354">
    <property type="entry name" value="MFS_Mch1p_like"/>
    <property type="match status" value="1"/>
</dbReference>
<evidence type="ECO:0000256" key="1">
    <source>
        <dbReference type="ARBA" id="ARBA00004141"/>
    </source>
</evidence>
<dbReference type="InterPro" id="IPR036259">
    <property type="entry name" value="MFS_trans_sf"/>
</dbReference>
<feature type="transmembrane region" description="Helical" evidence="6">
    <location>
        <begin position="446"/>
        <end position="467"/>
    </location>
</feature>
<keyword evidence="2 6" id="KW-0812">Transmembrane</keyword>
<feature type="transmembrane region" description="Helical" evidence="6">
    <location>
        <begin position="413"/>
        <end position="434"/>
    </location>
</feature>
<dbReference type="InterPro" id="IPR010658">
    <property type="entry name" value="Nodulin-like"/>
</dbReference>
<feature type="domain" description="Nodulin-like" evidence="7">
    <location>
        <begin position="5"/>
        <end position="262"/>
    </location>
</feature>
<evidence type="ECO:0000259" key="8">
    <source>
        <dbReference type="Pfam" id="PF23262"/>
    </source>
</evidence>
<evidence type="ECO:0000256" key="6">
    <source>
        <dbReference type="SAM" id="Phobius"/>
    </source>
</evidence>
<evidence type="ECO:0000259" key="7">
    <source>
        <dbReference type="Pfam" id="PF06813"/>
    </source>
</evidence>
<dbReference type="SUPFAM" id="SSF103473">
    <property type="entry name" value="MFS general substrate transporter"/>
    <property type="match status" value="2"/>
</dbReference>
<evidence type="ECO:0000313" key="9">
    <source>
        <dbReference type="EMBL" id="KAL3617997.1"/>
    </source>
</evidence>
<dbReference type="EMBL" id="JAVIJP010000081">
    <property type="protein sequence ID" value="KAL3617997.1"/>
    <property type="molecule type" value="Genomic_DNA"/>
</dbReference>
<keyword evidence="3 6" id="KW-1133">Transmembrane helix</keyword>
<dbReference type="AlphaFoldDB" id="A0ABD3BL21"/>
<evidence type="ECO:0000256" key="3">
    <source>
        <dbReference type="ARBA" id="ARBA00022989"/>
    </source>
</evidence>
<dbReference type="InterPro" id="IPR056555">
    <property type="entry name" value="NFD4_C"/>
</dbReference>
<feature type="transmembrane region" description="Helical" evidence="6">
    <location>
        <begin position="82"/>
        <end position="103"/>
    </location>
</feature>
<feature type="transmembrane region" description="Helical" evidence="6">
    <location>
        <begin position="487"/>
        <end position="509"/>
    </location>
</feature>
<protein>
    <recommendedName>
        <fullName evidence="11">Nodulin-like domain-containing protein</fullName>
    </recommendedName>
</protein>
<gene>
    <name evidence="9" type="ORF">CASFOL_038318</name>
</gene>
<feature type="domain" description="NFD4 C-terminal" evidence="8">
    <location>
        <begin position="307"/>
        <end position="515"/>
    </location>
</feature>
<feature type="transmembrane region" description="Helical" evidence="6">
    <location>
        <begin position="317"/>
        <end position="337"/>
    </location>
</feature>
<accession>A0ABD3BL21</accession>